<organism evidence="2 3">
    <name type="scientific">Devosia yakushimensis</name>
    <dbReference type="NCBI Taxonomy" id="470028"/>
    <lineage>
        <taxon>Bacteria</taxon>
        <taxon>Pseudomonadati</taxon>
        <taxon>Pseudomonadota</taxon>
        <taxon>Alphaproteobacteria</taxon>
        <taxon>Hyphomicrobiales</taxon>
        <taxon>Devosiaceae</taxon>
        <taxon>Devosia</taxon>
    </lineage>
</organism>
<evidence type="ECO:0000256" key="1">
    <source>
        <dbReference type="SAM" id="SignalP"/>
    </source>
</evidence>
<accession>A0ABQ5UJV6</accession>
<keyword evidence="1" id="KW-0732">Signal</keyword>
<feature type="chain" id="PRO_5046889523" description="DUF3108 domain-containing protein" evidence="1">
    <location>
        <begin position="22"/>
        <end position="258"/>
    </location>
</feature>
<protein>
    <recommendedName>
        <fullName evidence="4">DUF3108 domain-containing protein</fullName>
    </recommendedName>
</protein>
<evidence type="ECO:0000313" key="3">
    <source>
        <dbReference type="Proteomes" id="UP001161406"/>
    </source>
</evidence>
<dbReference type="EMBL" id="BSNG01000002">
    <property type="protein sequence ID" value="GLQ11736.1"/>
    <property type="molecule type" value="Genomic_DNA"/>
</dbReference>
<dbReference type="InterPro" id="IPR021457">
    <property type="entry name" value="DUF3108"/>
</dbReference>
<sequence length="258" mass="27311">MTYFRSALAAMALMASTPVLAQQVDAGASYVLTLGGINIAMMDVELSDNGSRYALDLSANVAGMGAIVASGTASAHASGSSSNGLVSQAFNLKTRANGESFGVDVSYAGGAVSAFKVEPPIVDTHDRVPLERRHLSGVGDFLSAFVVKGGALDKGLCQRKLNIFTGVERFNLAMSYAGEDEATSPRTGYQGPVVVCSLDYQPISGHFTESEITNYLADTSRILMWYAPLGETGYFVPYRVLVGTNMGDLSMVMTNMRK</sequence>
<reference evidence="2" key="1">
    <citation type="journal article" date="2014" name="Int. J. Syst. Evol. Microbiol.">
        <title>Complete genome of a new Firmicutes species belonging to the dominant human colonic microbiota ('Ruminococcus bicirculans') reveals two chromosomes and a selective capacity to utilize plant glucans.</title>
        <authorList>
            <consortium name="NISC Comparative Sequencing Program"/>
            <person name="Wegmann U."/>
            <person name="Louis P."/>
            <person name="Goesmann A."/>
            <person name="Henrissat B."/>
            <person name="Duncan S.H."/>
            <person name="Flint H.J."/>
        </authorList>
    </citation>
    <scope>NUCLEOTIDE SEQUENCE</scope>
    <source>
        <strain evidence="2">NBRC 103855</strain>
    </source>
</reference>
<evidence type="ECO:0000313" key="2">
    <source>
        <dbReference type="EMBL" id="GLQ11736.1"/>
    </source>
</evidence>
<reference evidence="2" key="2">
    <citation type="submission" date="2023-01" db="EMBL/GenBank/DDBJ databases">
        <title>Draft genome sequence of Devosia yakushimensis strain NBRC 103855.</title>
        <authorList>
            <person name="Sun Q."/>
            <person name="Mori K."/>
        </authorList>
    </citation>
    <scope>NUCLEOTIDE SEQUENCE</scope>
    <source>
        <strain evidence="2">NBRC 103855</strain>
    </source>
</reference>
<feature type="signal peptide" evidence="1">
    <location>
        <begin position="1"/>
        <end position="21"/>
    </location>
</feature>
<gene>
    <name evidence="2" type="ORF">GCM10007913_36680</name>
</gene>
<name>A0ABQ5UJV6_9HYPH</name>
<comment type="caution">
    <text evidence="2">The sequence shown here is derived from an EMBL/GenBank/DDBJ whole genome shotgun (WGS) entry which is preliminary data.</text>
</comment>
<keyword evidence="3" id="KW-1185">Reference proteome</keyword>
<proteinExistence type="predicted"/>
<dbReference type="Pfam" id="PF11306">
    <property type="entry name" value="DUF3108"/>
    <property type="match status" value="1"/>
</dbReference>
<dbReference type="RefSeq" id="WP_284393329.1">
    <property type="nucleotide sequence ID" value="NZ_BSNG01000002.1"/>
</dbReference>
<dbReference type="Proteomes" id="UP001161406">
    <property type="component" value="Unassembled WGS sequence"/>
</dbReference>
<evidence type="ECO:0008006" key="4">
    <source>
        <dbReference type="Google" id="ProtNLM"/>
    </source>
</evidence>